<feature type="binding site" evidence="5">
    <location>
        <position position="175"/>
    </location>
    <ligand>
        <name>phosphoenolpyruvate</name>
        <dbReference type="ChEBI" id="CHEBI:58702"/>
    </ligand>
</feature>
<comment type="caution">
    <text evidence="7">The sequence shown here is derived from an EMBL/GenBank/DDBJ whole genome shotgun (WGS) entry which is preliminary data.</text>
</comment>
<dbReference type="EC" id="2.7.7.105" evidence="5"/>
<evidence type="ECO:0000256" key="6">
    <source>
        <dbReference type="SAM" id="MobiDB-lite"/>
    </source>
</evidence>
<feature type="compositionally biased region" description="Basic and acidic residues" evidence="6">
    <location>
        <begin position="228"/>
        <end position="243"/>
    </location>
</feature>
<dbReference type="Gene3D" id="3.90.550.10">
    <property type="entry name" value="Spore Coat Polysaccharide Biosynthesis Protein SpsA, Chain A"/>
    <property type="match status" value="1"/>
</dbReference>
<dbReference type="Proteomes" id="UP001501170">
    <property type="component" value="Unassembled WGS sequence"/>
</dbReference>
<dbReference type="InterPro" id="IPR029044">
    <property type="entry name" value="Nucleotide-diphossugar_trans"/>
</dbReference>
<dbReference type="SUPFAM" id="SSF53448">
    <property type="entry name" value="Nucleotide-diphospho-sugar transferases"/>
    <property type="match status" value="1"/>
</dbReference>
<evidence type="ECO:0000256" key="4">
    <source>
        <dbReference type="ARBA" id="ARBA00023134"/>
    </source>
</evidence>
<protein>
    <recommendedName>
        <fullName evidence="5">Phosphoenolpyruvate guanylyltransferase</fullName>
        <shortName evidence="5">PEP guanylyltransferase</shortName>
        <ecNumber evidence="5">2.7.7.105</ecNumber>
    </recommendedName>
</protein>
<dbReference type="NCBIfam" id="TIGR03552">
    <property type="entry name" value="F420_cofC"/>
    <property type="match status" value="1"/>
</dbReference>
<keyword evidence="4 5" id="KW-0342">GTP-binding</keyword>
<evidence type="ECO:0000313" key="7">
    <source>
        <dbReference type="EMBL" id="GAA2388415.1"/>
    </source>
</evidence>
<dbReference type="EMBL" id="BAAARB010000019">
    <property type="protein sequence ID" value="GAA2388415.1"/>
    <property type="molecule type" value="Genomic_DNA"/>
</dbReference>
<proteinExistence type="inferred from homology"/>
<evidence type="ECO:0000313" key="8">
    <source>
        <dbReference type="Proteomes" id="UP001501170"/>
    </source>
</evidence>
<dbReference type="HAMAP" id="MF_02114">
    <property type="entry name" value="CofC"/>
    <property type="match status" value="1"/>
</dbReference>
<name>A0ABN3HVK6_9ACTN</name>
<comment type="similarity">
    <text evidence="5">Belongs to the CofC family.</text>
</comment>
<sequence>MVNMRDPLPIAVVLAVKRLDHAKSRLAGALPSDEQRRSLVTAMLGDTLEAVREAGVAQAAVVTPDPAVHVAVREHGVRVLDEPEEAGDAPHRSPLNAALAHAIAAVSPTAALIAALQADLAALDALTLAEVLDEAAAAIAGGAPAAFVADRSGEGTALLVVRAQHPVEPRFGARSASAHRAAGAVELDPGRLRWARLRTDVDTPADLAAAVELGVGRRTGAALRASRHSGEPNRPADRTASDR</sequence>
<accession>A0ABN3HVK6</accession>
<feature type="region of interest" description="Disordered" evidence="6">
    <location>
        <begin position="221"/>
        <end position="243"/>
    </location>
</feature>
<evidence type="ECO:0000256" key="5">
    <source>
        <dbReference type="HAMAP-Rule" id="MF_02114"/>
    </source>
</evidence>
<feature type="binding site" evidence="5">
    <location>
        <position position="172"/>
    </location>
    <ligand>
        <name>phosphoenolpyruvate</name>
        <dbReference type="ChEBI" id="CHEBI:58702"/>
    </ligand>
</feature>
<comment type="catalytic activity">
    <reaction evidence="5">
        <text>phosphoenolpyruvate + GTP + H(+) = enolpyruvoyl-2-diphospho-5'-guanosine + diphosphate</text>
        <dbReference type="Rhea" id="RHEA:30519"/>
        <dbReference type="ChEBI" id="CHEBI:15378"/>
        <dbReference type="ChEBI" id="CHEBI:33019"/>
        <dbReference type="ChEBI" id="CHEBI:37565"/>
        <dbReference type="ChEBI" id="CHEBI:58702"/>
        <dbReference type="ChEBI" id="CHEBI:143701"/>
        <dbReference type="EC" id="2.7.7.105"/>
    </reaction>
</comment>
<reference evidence="7 8" key="1">
    <citation type="journal article" date="2019" name="Int. J. Syst. Evol. Microbiol.">
        <title>The Global Catalogue of Microorganisms (GCM) 10K type strain sequencing project: providing services to taxonomists for standard genome sequencing and annotation.</title>
        <authorList>
            <consortium name="The Broad Institute Genomics Platform"/>
            <consortium name="The Broad Institute Genome Sequencing Center for Infectious Disease"/>
            <person name="Wu L."/>
            <person name="Ma J."/>
        </authorList>
    </citation>
    <scope>NUCLEOTIDE SEQUENCE [LARGE SCALE GENOMIC DNA]</scope>
    <source>
        <strain evidence="7 8">JCM 16227</strain>
    </source>
</reference>
<keyword evidence="3 5" id="KW-0547">Nucleotide-binding</keyword>
<gene>
    <name evidence="7" type="primary">cofC</name>
    <name evidence="5" type="synonym">fbiD</name>
    <name evidence="7" type="ORF">GCM10009855_30690</name>
</gene>
<dbReference type="PANTHER" id="PTHR40392">
    <property type="entry name" value="2-PHOSPHO-L-LACTATE GUANYLYLTRANSFERASE"/>
    <property type="match status" value="1"/>
</dbReference>
<keyword evidence="8" id="KW-1185">Reference proteome</keyword>
<dbReference type="GO" id="GO:0016779">
    <property type="term" value="F:nucleotidyltransferase activity"/>
    <property type="evidence" value="ECO:0007669"/>
    <property type="project" value="UniProtKB-KW"/>
</dbReference>
<evidence type="ECO:0000256" key="2">
    <source>
        <dbReference type="ARBA" id="ARBA00022695"/>
    </source>
</evidence>
<dbReference type="InterPro" id="IPR002835">
    <property type="entry name" value="CofC"/>
</dbReference>
<comment type="pathway">
    <text evidence="5">Cofactor biosynthesis; coenzyme F420 biosynthesis.</text>
</comment>
<feature type="binding site" evidence="5">
    <location>
        <position position="156"/>
    </location>
    <ligand>
        <name>phosphoenolpyruvate</name>
        <dbReference type="ChEBI" id="CHEBI:58702"/>
    </ligand>
</feature>
<keyword evidence="1 5" id="KW-0808">Transferase</keyword>
<keyword evidence="2 5" id="KW-0548">Nucleotidyltransferase</keyword>
<dbReference type="PANTHER" id="PTHR40392:SF1">
    <property type="entry name" value="2-PHOSPHO-L-LACTATE GUANYLYLTRANSFERASE"/>
    <property type="match status" value="1"/>
</dbReference>
<dbReference type="Pfam" id="PF01983">
    <property type="entry name" value="CofC"/>
    <property type="match status" value="1"/>
</dbReference>
<organism evidence="7 8">
    <name type="scientific">Gordonia cholesterolivorans</name>
    <dbReference type="NCBI Taxonomy" id="559625"/>
    <lineage>
        <taxon>Bacteria</taxon>
        <taxon>Bacillati</taxon>
        <taxon>Actinomycetota</taxon>
        <taxon>Actinomycetes</taxon>
        <taxon>Mycobacteriales</taxon>
        <taxon>Gordoniaceae</taxon>
        <taxon>Gordonia</taxon>
    </lineage>
</organism>
<dbReference type="RefSeq" id="WP_062366944.1">
    <property type="nucleotide sequence ID" value="NZ_BAAARB010000019.1"/>
</dbReference>
<evidence type="ECO:0000256" key="3">
    <source>
        <dbReference type="ARBA" id="ARBA00022741"/>
    </source>
</evidence>
<evidence type="ECO:0000256" key="1">
    <source>
        <dbReference type="ARBA" id="ARBA00022679"/>
    </source>
</evidence>
<comment type="function">
    <text evidence="5">Guanylyltransferase that catalyzes the activation of phosphoenolpyruvate (PEP) as enolpyruvoyl-2-diphospho-5'-guanosine, via the condensation of PEP with GTP. It is involved in the biosynthesis of coenzyme F420, a hydride carrier cofactor.</text>
</comment>